<feature type="transmembrane region" description="Helical" evidence="1">
    <location>
        <begin position="42"/>
        <end position="67"/>
    </location>
</feature>
<comment type="caution">
    <text evidence="2">The sequence shown here is derived from an EMBL/GenBank/DDBJ whole genome shotgun (WGS) entry which is preliminary data.</text>
</comment>
<dbReference type="SMART" id="SM01251">
    <property type="entry name" value="KbaA"/>
    <property type="match status" value="1"/>
</dbReference>
<keyword evidence="3" id="KW-1185">Reference proteome</keyword>
<protein>
    <submittedName>
        <fullName evidence="2">KinB-signaling pathway activation protein</fullName>
    </submittedName>
</protein>
<evidence type="ECO:0000256" key="1">
    <source>
        <dbReference type="SAM" id="Phobius"/>
    </source>
</evidence>
<dbReference type="InterPro" id="IPR024164">
    <property type="entry name" value="KinB-signalling_activ"/>
</dbReference>
<dbReference type="EMBL" id="JAHQCS010000048">
    <property type="protein sequence ID" value="MBU9710767.1"/>
    <property type="molecule type" value="Genomic_DNA"/>
</dbReference>
<keyword evidence="1" id="KW-0812">Transmembrane</keyword>
<organism evidence="2 3">
    <name type="scientific">Evansella tamaricis</name>
    <dbReference type="NCBI Taxonomy" id="2069301"/>
    <lineage>
        <taxon>Bacteria</taxon>
        <taxon>Bacillati</taxon>
        <taxon>Bacillota</taxon>
        <taxon>Bacilli</taxon>
        <taxon>Bacillales</taxon>
        <taxon>Bacillaceae</taxon>
        <taxon>Evansella</taxon>
    </lineage>
</organism>
<feature type="transmembrane region" description="Helical" evidence="1">
    <location>
        <begin position="167"/>
        <end position="188"/>
    </location>
</feature>
<gene>
    <name evidence="2" type="ORF">KS419_03310</name>
</gene>
<dbReference type="RefSeq" id="WP_217064663.1">
    <property type="nucleotide sequence ID" value="NZ_JAHQCS010000048.1"/>
</dbReference>
<keyword evidence="1" id="KW-1133">Transmembrane helix</keyword>
<dbReference type="Pfam" id="PF14089">
    <property type="entry name" value="KbaA"/>
    <property type="match status" value="1"/>
</dbReference>
<feature type="transmembrane region" description="Helical" evidence="1">
    <location>
        <begin position="88"/>
        <end position="107"/>
    </location>
</feature>
<evidence type="ECO:0000313" key="3">
    <source>
        <dbReference type="Proteomes" id="UP000784880"/>
    </source>
</evidence>
<keyword evidence="1" id="KW-0472">Membrane</keyword>
<feature type="transmembrane region" description="Helical" evidence="1">
    <location>
        <begin position="113"/>
        <end position="133"/>
    </location>
</feature>
<name>A0ABS6JD30_9BACI</name>
<reference evidence="2 3" key="1">
    <citation type="submission" date="2021-06" db="EMBL/GenBank/DDBJ databases">
        <title>Bacillus sp. RD4P76, an endophyte from a halophyte.</title>
        <authorList>
            <person name="Sun J.-Q."/>
        </authorList>
    </citation>
    <scope>NUCLEOTIDE SEQUENCE [LARGE SCALE GENOMIC DNA]</scope>
    <source>
        <strain evidence="2 3">CGMCC 1.15917</strain>
    </source>
</reference>
<feature type="transmembrane region" description="Helical" evidence="1">
    <location>
        <begin position="140"/>
        <end position="161"/>
    </location>
</feature>
<feature type="transmembrane region" description="Helical" evidence="1">
    <location>
        <begin position="7"/>
        <end position="30"/>
    </location>
</feature>
<sequence length="213" mass="24303">MNTKKVVFLFYTTFLIGTFSGFLIGFILDWHTHILDLSKGQFGGFVMIIITASIWTVIAQMGFFAYLTIHRFGLGIFKSVKLWNKVQIVLIAFALFDLMFFRHMLFAEDGEGMLGYAILPTLLLGYGVIVAYIKSKETNISAFIPALFFMVVVTTIEWIPALRENDFTFLLTAIVPLLIANTWQLLVLHRLHESDEPSNTLKKRRNIKAQPSK</sequence>
<proteinExistence type="predicted"/>
<dbReference type="PIRSF" id="PIRSF029886">
    <property type="entry name" value="KBAA"/>
    <property type="match status" value="1"/>
</dbReference>
<evidence type="ECO:0000313" key="2">
    <source>
        <dbReference type="EMBL" id="MBU9710767.1"/>
    </source>
</evidence>
<dbReference type="Proteomes" id="UP000784880">
    <property type="component" value="Unassembled WGS sequence"/>
</dbReference>
<accession>A0ABS6JD30</accession>